<evidence type="ECO:0000256" key="1">
    <source>
        <dbReference type="SAM" id="MobiDB-lite"/>
    </source>
</evidence>
<feature type="compositionally biased region" description="Pro residues" evidence="1">
    <location>
        <begin position="149"/>
        <end position="159"/>
    </location>
</feature>
<keyword evidence="3" id="KW-1185">Reference proteome</keyword>
<dbReference type="EMBL" id="CP095474">
    <property type="protein sequence ID" value="URN17983.1"/>
    <property type="molecule type" value="Genomic_DNA"/>
</dbReference>
<protein>
    <submittedName>
        <fullName evidence="2">5,6-dimethylbenzimidazole synthase</fullName>
    </submittedName>
</protein>
<name>A0ABY4TI19_9ACTN</name>
<evidence type="ECO:0000313" key="2">
    <source>
        <dbReference type="EMBL" id="URN17983.1"/>
    </source>
</evidence>
<gene>
    <name evidence="2" type="ORF">MW084_20875</name>
</gene>
<feature type="region of interest" description="Disordered" evidence="1">
    <location>
        <begin position="1"/>
        <end position="171"/>
    </location>
</feature>
<sequence length="171" mass="17387">MTDTGQVPDEGQPENAGMVEQPGTPVPDPYTFLDPSGPATADDDDLLLMPGAQGAWTEPQPGVPPAPPVTVPAPPAEPLAYDPPAAAGDAAPGYGQDPGPGTDGRGAAHASWAAQAPAPAQAPRRPLHMGPPMPDTGRLVRSLADRGPAPVPPAPAPPRPRPRRCPARSTR</sequence>
<accession>A0ABY4TI19</accession>
<feature type="non-terminal residue" evidence="2">
    <location>
        <position position="171"/>
    </location>
</feature>
<feature type="compositionally biased region" description="Pro residues" evidence="1">
    <location>
        <begin position="61"/>
        <end position="77"/>
    </location>
</feature>
<proteinExistence type="predicted"/>
<dbReference type="Proteomes" id="UP001056383">
    <property type="component" value="Chromosome"/>
</dbReference>
<feature type="compositionally biased region" description="Basic residues" evidence="1">
    <location>
        <begin position="160"/>
        <end position="171"/>
    </location>
</feature>
<feature type="compositionally biased region" description="Low complexity" evidence="1">
    <location>
        <begin position="107"/>
        <end position="124"/>
    </location>
</feature>
<evidence type="ECO:0000313" key="3">
    <source>
        <dbReference type="Proteomes" id="UP001056383"/>
    </source>
</evidence>
<feature type="compositionally biased region" description="Low complexity" evidence="1">
    <location>
        <begin position="78"/>
        <end position="95"/>
    </location>
</feature>
<reference evidence="2" key="1">
    <citation type="submission" date="2022-04" db="EMBL/GenBank/DDBJ databases">
        <title>Systematic whole-genome sequencing reveals an unexpected diversity among actinomycetoma pathogens and provides insights into their antibacterial susceptibilities.</title>
        <authorList>
            <person name="Watson A.K."/>
            <person name="Kepplinger B."/>
            <person name="Bakhiet S.M."/>
            <person name="Mhmoud N.A."/>
            <person name="Chapman J."/>
            <person name="Allenby N."/>
            <person name="Mickiewicz K."/>
            <person name="Goodfellow M."/>
            <person name="Fahal A.H."/>
            <person name="Errington J."/>
        </authorList>
    </citation>
    <scope>NUCLEOTIDE SEQUENCE</scope>
    <source>
        <strain evidence="2">SD 504</strain>
    </source>
</reference>
<organism evidence="2 3">
    <name type="scientific">Streptomyces sudanensis</name>
    <dbReference type="NCBI Taxonomy" id="436397"/>
    <lineage>
        <taxon>Bacteria</taxon>
        <taxon>Bacillati</taxon>
        <taxon>Actinomycetota</taxon>
        <taxon>Actinomycetes</taxon>
        <taxon>Kitasatosporales</taxon>
        <taxon>Streptomycetaceae</taxon>
        <taxon>Streptomyces</taxon>
    </lineage>
</organism>